<organism evidence="1 2">
    <name type="scientific">Entomophthora muscae</name>
    <dbReference type="NCBI Taxonomy" id="34485"/>
    <lineage>
        <taxon>Eukaryota</taxon>
        <taxon>Fungi</taxon>
        <taxon>Fungi incertae sedis</taxon>
        <taxon>Zoopagomycota</taxon>
        <taxon>Entomophthoromycotina</taxon>
        <taxon>Entomophthoromycetes</taxon>
        <taxon>Entomophthorales</taxon>
        <taxon>Entomophthoraceae</taxon>
        <taxon>Entomophthora</taxon>
    </lineage>
</organism>
<dbReference type="Proteomes" id="UP001165960">
    <property type="component" value="Unassembled WGS sequence"/>
</dbReference>
<gene>
    <name evidence="1" type="ORF">DSO57_1025918</name>
</gene>
<keyword evidence="2" id="KW-1185">Reference proteome</keyword>
<evidence type="ECO:0000313" key="1">
    <source>
        <dbReference type="EMBL" id="KAJ9057091.1"/>
    </source>
</evidence>
<proteinExistence type="predicted"/>
<sequence>MEFPNQKRDHKERQDDLEDIHNQKLNIPYNIAHSVYHNRASSILHEPRELESTRFDSSTSKRQTPNKLIDSYLQSAGLLPKAERAGNTGLRREGNTSSVPNNHRVHIQPHKREGNLISIPTKSSKVPDVTKNNFVSELSLLSRMPNRSTSGLRANKNIPPVSEPKKFKSIERFPAFSKTPSNSGVQIKGIGTKNNFPEQRTVTDYVDLVSEPKPEPPKRYRMLEDSLGKVKPNTTPTQRMRPKFMSTPKSVMKTAITVEKVDEVNSKTTPTQRMKSKYMSTPKQVVKAATTVEEVEVKPKTIFSGEIESAKCFSIDYTSSNQSIRSMQLEIKECKSSNSTCYVLEFNIVSKKSIADYGGKFSDYNTKGKFDNKMLSQATLTFSVESCAITLTKAHEDFGGLFQATLVEKEKLDLFVCLMREHFAQLVIEPEVQEVPSGQSSPALVTEEVCMDSKLSVLTQERCSPTADEIQSSPALVTEEDATTPSPLCPNSPTREVKKQRTDEPSNLSELFKTASPEGSRYPLRSKKPIPVDSPEKPRRIIQKPKQTPLLFNYFTESGGTVGVHEGDKRRLHPKEFLNDVIIEFYLNYTLKTIGKKAPLQILSTFLYPQLLKYRSNPDEGFKRLDPWVKSSFFKQEFILVPIIESFHWYLVIIGRPNSLVAHNQKPKSNHQRRSALLKPPVEPLTKQAHPIIVDLEESSSPPSEPWIAILNSMETGAESVSDVFRDYVAHLAQRELEIDPKWLKVWLFAKTYHPPVPQQRNGFDCGIFLLEFAETFMSDPYFYESLIVNSPPFPSRAAKSDVKAPREREMKWIPMDPVCKRNQICELIDSLATPISQNYQRH</sequence>
<dbReference type="EMBL" id="QTSX02005828">
    <property type="protein sequence ID" value="KAJ9057091.1"/>
    <property type="molecule type" value="Genomic_DNA"/>
</dbReference>
<accession>A0ACC2S3Y2</accession>
<protein>
    <submittedName>
        <fullName evidence="1">Uncharacterized protein</fullName>
    </submittedName>
</protein>
<comment type="caution">
    <text evidence="1">The sequence shown here is derived from an EMBL/GenBank/DDBJ whole genome shotgun (WGS) entry which is preliminary data.</text>
</comment>
<name>A0ACC2S3Y2_9FUNG</name>
<evidence type="ECO:0000313" key="2">
    <source>
        <dbReference type="Proteomes" id="UP001165960"/>
    </source>
</evidence>
<reference evidence="1" key="1">
    <citation type="submission" date="2022-04" db="EMBL/GenBank/DDBJ databases">
        <title>Genome of the entomopathogenic fungus Entomophthora muscae.</title>
        <authorList>
            <person name="Elya C."/>
            <person name="Lovett B.R."/>
            <person name="Lee E."/>
            <person name="Macias A.M."/>
            <person name="Hajek A.E."/>
            <person name="De Bivort B.L."/>
            <person name="Kasson M.T."/>
            <person name="De Fine Licht H.H."/>
            <person name="Stajich J.E."/>
        </authorList>
    </citation>
    <scope>NUCLEOTIDE SEQUENCE</scope>
    <source>
        <strain evidence="1">Berkeley</strain>
    </source>
</reference>